<evidence type="ECO:0000313" key="2">
    <source>
        <dbReference type="EMBL" id="KAK9417968.1"/>
    </source>
</evidence>
<gene>
    <name evidence="2" type="ORF">SUNI508_08616</name>
</gene>
<evidence type="ECO:0000256" key="1">
    <source>
        <dbReference type="SAM" id="MobiDB-lite"/>
    </source>
</evidence>
<keyword evidence="3" id="KW-1185">Reference proteome</keyword>
<evidence type="ECO:0000313" key="3">
    <source>
        <dbReference type="Proteomes" id="UP001408356"/>
    </source>
</evidence>
<feature type="region of interest" description="Disordered" evidence="1">
    <location>
        <begin position="1"/>
        <end position="37"/>
    </location>
</feature>
<protein>
    <submittedName>
        <fullName evidence="2">Uncharacterized protein</fullName>
    </submittedName>
</protein>
<sequence length="37" mass="3907">MLTVNPGALPEKTGMELPTCVWGTGDMNSSRGRATKV</sequence>
<dbReference type="Proteomes" id="UP001408356">
    <property type="component" value="Unassembled WGS sequence"/>
</dbReference>
<comment type="caution">
    <text evidence="2">The sequence shown here is derived from an EMBL/GenBank/DDBJ whole genome shotgun (WGS) entry which is preliminary data.</text>
</comment>
<feature type="compositionally biased region" description="Polar residues" evidence="1">
    <location>
        <begin position="26"/>
        <end position="37"/>
    </location>
</feature>
<proteinExistence type="predicted"/>
<name>A0ABR2UTI1_9PEZI</name>
<dbReference type="EMBL" id="JARVKF010000395">
    <property type="protein sequence ID" value="KAK9417968.1"/>
    <property type="molecule type" value="Genomic_DNA"/>
</dbReference>
<accession>A0ABR2UTI1</accession>
<reference evidence="2 3" key="1">
    <citation type="journal article" date="2024" name="J. Plant Pathol.">
        <title>Sequence and assembly of the genome of Seiridium unicorne, isolate CBS 538.82, causal agent of cypress canker disease.</title>
        <authorList>
            <person name="Scali E."/>
            <person name="Rocca G.D."/>
            <person name="Danti R."/>
            <person name="Garbelotto M."/>
            <person name="Barberini S."/>
            <person name="Baroncelli R."/>
            <person name="Emiliani G."/>
        </authorList>
    </citation>
    <scope>NUCLEOTIDE SEQUENCE [LARGE SCALE GENOMIC DNA]</scope>
    <source>
        <strain evidence="2 3">BM-138-508</strain>
    </source>
</reference>
<organism evidence="2 3">
    <name type="scientific">Seiridium unicorne</name>
    <dbReference type="NCBI Taxonomy" id="138068"/>
    <lineage>
        <taxon>Eukaryota</taxon>
        <taxon>Fungi</taxon>
        <taxon>Dikarya</taxon>
        <taxon>Ascomycota</taxon>
        <taxon>Pezizomycotina</taxon>
        <taxon>Sordariomycetes</taxon>
        <taxon>Xylariomycetidae</taxon>
        <taxon>Amphisphaeriales</taxon>
        <taxon>Sporocadaceae</taxon>
        <taxon>Seiridium</taxon>
    </lineage>
</organism>